<comment type="caution">
    <text evidence="2">The sequence shown here is derived from an EMBL/GenBank/DDBJ whole genome shotgun (WGS) entry which is preliminary data.</text>
</comment>
<gene>
    <name evidence="2" type="ORF">GCM10023205_29760</name>
</gene>
<feature type="compositionally biased region" description="Gly residues" evidence="1">
    <location>
        <begin position="26"/>
        <end position="58"/>
    </location>
</feature>
<organism evidence="2 3">
    <name type="scientific">Yinghuangia aomiensis</name>
    <dbReference type="NCBI Taxonomy" id="676205"/>
    <lineage>
        <taxon>Bacteria</taxon>
        <taxon>Bacillati</taxon>
        <taxon>Actinomycetota</taxon>
        <taxon>Actinomycetes</taxon>
        <taxon>Kitasatosporales</taxon>
        <taxon>Streptomycetaceae</taxon>
        <taxon>Yinghuangia</taxon>
    </lineage>
</organism>
<sequence length="297" mass="31055">MSDSFSERMRRRWARRRDDSDAAFGTPGGAPDAGGGGFGGGPFGGSGADAPGAGGNPFGPGAEAPEPGLAGALPGEHETTTRARLLHERLREAYAAGDVATVSQLADLMPDGPSAQPYRAYGQVLAAEARADDALAVELARGFLERLHPADHEWETARTLFGEVAVQALVMGAVPLAGNLAAAEDALRQTDYMLHPSGALLKFAEEEEGHPLLLVLHGKPEKAVRAARREVRAEKRGTRAGYADALCTYALAACAAGDIDAAREALAEADRALPGRPRVTATRARIETSPAATMREE</sequence>
<dbReference type="EMBL" id="BAABHS010000009">
    <property type="protein sequence ID" value="GAA4963846.1"/>
    <property type="molecule type" value="Genomic_DNA"/>
</dbReference>
<reference evidence="3" key="1">
    <citation type="journal article" date="2019" name="Int. J. Syst. Evol. Microbiol.">
        <title>The Global Catalogue of Microorganisms (GCM) 10K type strain sequencing project: providing services to taxonomists for standard genome sequencing and annotation.</title>
        <authorList>
            <consortium name="The Broad Institute Genomics Platform"/>
            <consortium name="The Broad Institute Genome Sequencing Center for Infectious Disease"/>
            <person name="Wu L."/>
            <person name="Ma J."/>
        </authorList>
    </citation>
    <scope>NUCLEOTIDE SEQUENCE [LARGE SCALE GENOMIC DNA]</scope>
    <source>
        <strain evidence="3">JCM 17986</strain>
    </source>
</reference>
<feature type="region of interest" description="Disordered" evidence="1">
    <location>
        <begin position="1"/>
        <end position="75"/>
    </location>
</feature>
<keyword evidence="3" id="KW-1185">Reference proteome</keyword>
<dbReference type="RefSeq" id="WP_345675921.1">
    <property type="nucleotide sequence ID" value="NZ_BAABHS010000009.1"/>
</dbReference>
<proteinExistence type="predicted"/>
<protein>
    <recommendedName>
        <fullName evidence="4">Tetratricopeptide repeat protein</fullName>
    </recommendedName>
</protein>
<evidence type="ECO:0000313" key="3">
    <source>
        <dbReference type="Proteomes" id="UP001500466"/>
    </source>
</evidence>
<evidence type="ECO:0000256" key="1">
    <source>
        <dbReference type="SAM" id="MobiDB-lite"/>
    </source>
</evidence>
<feature type="compositionally biased region" description="Low complexity" evidence="1">
    <location>
        <begin position="59"/>
        <end position="74"/>
    </location>
</feature>
<dbReference type="Proteomes" id="UP001500466">
    <property type="component" value="Unassembled WGS sequence"/>
</dbReference>
<evidence type="ECO:0000313" key="2">
    <source>
        <dbReference type="EMBL" id="GAA4963846.1"/>
    </source>
</evidence>
<name>A0ABP9H8E2_9ACTN</name>
<accession>A0ABP9H8E2</accession>
<evidence type="ECO:0008006" key="4">
    <source>
        <dbReference type="Google" id="ProtNLM"/>
    </source>
</evidence>